<dbReference type="KEGG" id="acht:bsdcttw_26440"/>
<dbReference type="Gene3D" id="1.20.1260.10">
    <property type="match status" value="1"/>
</dbReference>
<sequence>MVNDFLAPNEMMQLHEMLNLKTINMTSSKMMEGVVFDQDLKALLERDVQQDIQSIGELQKLYSKAPKIR</sequence>
<name>A0A7I8DMD8_9FIRM</name>
<evidence type="ECO:0000313" key="1">
    <source>
        <dbReference type="EMBL" id="BCJ99603.1"/>
    </source>
</evidence>
<dbReference type="RefSeq" id="WP_185255355.1">
    <property type="nucleotide sequence ID" value="NZ_AP023368.1"/>
</dbReference>
<dbReference type="InterPro" id="IPR012347">
    <property type="entry name" value="Ferritin-like"/>
</dbReference>
<accession>A0A7I8DMD8</accession>
<dbReference type="AlphaFoldDB" id="A0A7I8DMD8"/>
<gene>
    <name evidence="1" type="ORF">bsdcttw_26440</name>
</gene>
<evidence type="ECO:0000313" key="2">
    <source>
        <dbReference type="Proteomes" id="UP000515703"/>
    </source>
</evidence>
<protein>
    <recommendedName>
        <fullName evidence="3">Spore coat protein</fullName>
    </recommendedName>
</protein>
<reference evidence="1 2" key="1">
    <citation type="submission" date="2020-08" db="EMBL/GenBank/DDBJ databases">
        <title>Draft genome sequencing of an Anaerocolumna strain isolated from anoxic soil subjected to BSD treatment.</title>
        <authorList>
            <person name="Uek A."/>
            <person name="Tonouchi A."/>
        </authorList>
    </citation>
    <scope>NUCLEOTIDE SEQUENCE [LARGE SCALE GENOMIC DNA]</scope>
    <source>
        <strain evidence="1 2">CTTW</strain>
    </source>
</reference>
<organism evidence="1 2">
    <name type="scientific">Anaerocolumna chitinilytica</name>
    <dbReference type="NCBI Taxonomy" id="1727145"/>
    <lineage>
        <taxon>Bacteria</taxon>
        <taxon>Bacillati</taxon>
        <taxon>Bacillota</taxon>
        <taxon>Clostridia</taxon>
        <taxon>Lachnospirales</taxon>
        <taxon>Lachnospiraceae</taxon>
        <taxon>Anaerocolumna</taxon>
    </lineage>
</organism>
<reference evidence="1 2" key="2">
    <citation type="submission" date="2020-08" db="EMBL/GenBank/DDBJ databases">
        <authorList>
            <person name="Ueki A."/>
            <person name="Tonouchi A."/>
        </authorList>
    </citation>
    <scope>NUCLEOTIDE SEQUENCE [LARGE SCALE GENOMIC DNA]</scope>
    <source>
        <strain evidence="1 2">CTTW</strain>
    </source>
</reference>
<dbReference type="EMBL" id="AP023368">
    <property type="protein sequence ID" value="BCJ99603.1"/>
    <property type="molecule type" value="Genomic_DNA"/>
</dbReference>
<keyword evidence="2" id="KW-1185">Reference proteome</keyword>
<dbReference type="Proteomes" id="UP000515703">
    <property type="component" value="Chromosome"/>
</dbReference>
<evidence type="ECO:0008006" key="3">
    <source>
        <dbReference type="Google" id="ProtNLM"/>
    </source>
</evidence>
<proteinExistence type="predicted"/>